<proteinExistence type="predicted"/>
<dbReference type="OrthoDB" id="330168at2759"/>
<feature type="compositionally biased region" description="Low complexity" evidence="1">
    <location>
        <begin position="67"/>
        <end position="87"/>
    </location>
</feature>
<feature type="chain" id="PRO_5001809145" evidence="2">
    <location>
        <begin position="29"/>
        <end position="820"/>
    </location>
</feature>
<dbReference type="EMBL" id="AEYI02000985">
    <property type="protein sequence ID" value="KFG42875.1"/>
    <property type="molecule type" value="Genomic_DNA"/>
</dbReference>
<dbReference type="InterPro" id="IPR001283">
    <property type="entry name" value="CRISP-related"/>
</dbReference>
<reference evidence="4 5" key="1">
    <citation type="submission" date="2014-03" db="EMBL/GenBank/DDBJ databases">
        <authorList>
            <person name="Sibley D."/>
            <person name="Venepally P."/>
            <person name="Karamycheva S."/>
            <person name="Hadjithomas M."/>
            <person name="Khan A."/>
            <person name="Brunk B."/>
            <person name="Roos D."/>
            <person name="Caler E."/>
            <person name="Lorenzi H."/>
        </authorList>
    </citation>
    <scope>NUCLEOTIDE SEQUENCE [LARGE SCALE GENOMIC DNA]</scope>
    <source>
        <strain evidence="5">p89</strain>
    </source>
</reference>
<evidence type="ECO:0000313" key="5">
    <source>
        <dbReference type="Proteomes" id="UP000028828"/>
    </source>
</evidence>
<evidence type="ECO:0000313" key="4">
    <source>
        <dbReference type="EMBL" id="KFG42875.1"/>
    </source>
</evidence>
<dbReference type="Pfam" id="PF00188">
    <property type="entry name" value="CAP"/>
    <property type="match status" value="1"/>
</dbReference>
<dbReference type="InterPro" id="IPR035940">
    <property type="entry name" value="CAP_sf"/>
</dbReference>
<evidence type="ECO:0000256" key="2">
    <source>
        <dbReference type="SAM" id="SignalP"/>
    </source>
</evidence>
<evidence type="ECO:0000259" key="3">
    <source>
        <dbReference type="SMART" id="SM00198"/>
    </source>
</evidence>
<protein>
    <submittedName>
        <fullName evidence="4">SCP family extracellular subfamily protein</fullName>
    </submittedName>
</protein>
<dbReference type="AlphaFoldDB" id="A0A086KEQ7"/>
<dbReference type="SUPFAM" id="SSF55797">
    <property type="entry name" value="PR-1-like"/>
    <property type="match status" value="1"/>
</dbReference>
<dbReference type="InterPro" id="IPR014044">
    <property type="entry name" value="CAP_dom"/>
</dbReference>
<gene>
    <name evidence="4" type="ORF">TGP89_225220</name>
</gene>
<dbReference type="VEuPathDB" id="ToxoDB:TGP89_225220"/>
<accession>A0A086KEQ7</accession>
<organism evidence="4 5">
    <name type="scientific">Toxoplasma gondii p89</name>
    <dbReference type="NCBI Taxonomy" id="943119"/>
    <lineage>
        <taxon>Eukaryota</taxon>
        <taxon>Sar</taxon>
        <taxon>Alveolata</taxon>
        <taxon>Apicomplexa</taxon>
        <taxon>Conoidasida</taxon>
        <taxon>Coccidia</taxon>
        <taxon>Eucoccidiorida</taxon>
        <taxon>Eimeriorina</taxon>
        <taxon>Sarcocystidae</taxon>
        <taxon>Toxoplasma</taxon>
    </lineage>
</organism>
<dbReference type="SMART" id="SM00198">
    <property type="entry name" value="SCP"/>
    <property type="match status" value="1"/>
</dbReference>
<feature type="domain" description="SCP" evidence="3">
    <location>
        <begin position="600"/>
        <end position="772"/>
    </location>
</feature>
<sequence length="820" mass="90048">MAGRTTRARLFLIFVAFVFSARASSASAAQPGSDRVSSFPCNPDAEPSSSTDCSKEPTQPPSERELSSSGDVSAVDASVPAKPVSSSRTLLPADEEIESSSTALSSASPHAPHEGLSDRSVNLQSSWQPHHSTPRRASSLLGNQRWLRGSHFVSPSGVSFSALENASALEPALARLVAKWAVQNSEFAIVADSVSLLEGKEWDYGCPEFTSTWSRCSASCGKGHRFQVAQERRGDSCSTFFSSRGCVGVSGCPTPQEKWSALGVAKPPDVPEPIFLELGEKLPDESTWESEVLADGSVYFTFETAPSRRHFKKRILSDTECGLALRTFFYTGRQRQKETSAFVNEFVSTGAYIPCPGDEEAIRRKSNPLSHLMAGRPAPIAPAPRTGGRVAVYPETPRVISLAPQENELFQFFKERVLKSTPDFASLGHQLKPSTFSKTHLPSCPHIVSTPTVCSTQCGVGTTLFFHVQPDGFNCGTVSVLSHCEAISGCRDLASKWKVLRVTRPDYMPQAIFDELGALLPDETTWASVESEAGRCSIFATRHTRRFRREGGEILGDQTPGAAVRAYFLRELRQTAPSKFECVSLLGLTDDDIIPPIDEAAVDSILLEKHNAFRRRYGVRPLEFNMSLKKFAEYWAWRLEEEGCSIRHSDRETRVAYMNAPEFNTTGENLSISCTLGSTSWADVPAGWFDEVHCYKYGRTGNPCVAQPLSKCNPESHAEGIMVGHFTQLMSDRSLFGACAVRHCRQPCKLGDKAGQKVLTVCNYAEGGNIEGTYPFSRRVAEKLGEIHPEIFQAAEDEASQKACRVTRDIWSQKNPYKPF</sequence>
<dbReference type="Proteomes" id="UP000028828">
    <property type="component" value="Unassembled WGS sequence"/>
</dbReference>
<evidence type="ECO:0000256" key="1">
    <source>
        <dbReference type="SAM" id="MobiDB-lite"/>
    </source>
</evidence>
<feature type="signal peptide" evidence="2">
    <location>
        <begin position="1"/>
        <end position="28"/>
    </location>
</feature>
<keyword evidence="2" id="KW-0732">Signal</keyword>
<dbReference type="PANTHER" id="PTHR10334">
    <property type="entry name" value="CYSTEINE-RICH SECRETORY PROTEIN-RELATED"/>
    <property type="match status" value="1"/>
</dbReference>
<name>A0A086KEQ7_TOXGO</name>
<feature type="compositionally biased region" description="Low complexity" evidence="1">
    <location>
        <begin position="99"/>
        <end position="108"/>
    </location>
</feature>
<comment type="caution">
    <text evidence="4">The sequence shown here is derived from an EMBL/GenBank/DDBJ whole genome shotgun (WGS) entry which is preliminary data.</text>
</comment>
<feature type="region of interest" description="Disordered" evidence="1">
    <location>
        <begin position="26"/>
        <end position="119"/>
    </location>
</feature>
<dbReference type="Gene3D" id="3.40.33.10">
    <property type="entry name" value="CAP"/>
    <property type="match status" value="1"/>
</dbReference>